<keyword evidence="2" id="KW-1185">Reference proteome</keyword>
<organism evidence="1 2">
    <name type="scientific">Bodo saltans</name>
    <name type="common">Flagellated protozoan</name>
    <dbReference type="NCBI Taxonomy" id="75058"/>
    <lineage>
        <taxon>Eukaryota</taxon>
        <taxon>Discoba</taxon>
        <taxon>Euglenozoa</taxon>
        <taxon>Kinetoplastea</taxon>
        <taxon>Metakinetoplastina</taxon>
        <taxon>Eubodonida</taxon>
        <taxon>Bodonidae</taxon>
        <taxon>Bodo</taxon>
    </lineage>
</organism>
<dbReference type="Proteomes" id="UP000051952">
    <property type="component" value="Unassembled WGS sequence"/>
</dbReference>
<sequence>MKSAVWWGRTSTWTRWHWSTNGAAGQRIAFRCLPQKHASFDSLPHTVADTTLLDTVNRLLLPDRRRRLTAAEVRDLISQSSQPNLELEVAPGEGSLCADAESSWTHGIDIRWGSSQPMSESTAARSLLVYPNKLSLVTLSQMHHGKPNGTRVNVTFACRR</sequence>
<dbReference type="AlphaFoldDB" id="A0A0S4IVP9"/>
<evidence type="ECO:0000313" key="2">
    <source>
        <dbReference type="Proteomes" id="UP000051952"/>
    </source>
</evidence>
<dbReference type="VEuPathDB" id="TriTrypDB:BSAL_04560"/>
<accession>A0A0S4IVP9</accession>
<proteinExistence type="predicted"/>
<evidence type="ECO:0000313" key="1">
    <source>
        <dbReference type="EMBL" id="CUG01679.1"/>
    </source>
</evidence>
<gene>
    <name evidence="1" type="ORF">BSAL_04560</name>
</gene>
<dbReference type="EMBL" id="CYKH01000493">
    <property type="protein sequence ID" value="CUG01679.1"/>
    <property type="molecule type" value="Genomic_DNA"/>
</dbReference>
<protein>
    <submittedName>
        <fullName evidence="1">Uncharacterized protein</fullName>
    </submittedName>
</protein>
<reference evidence="2" key="1">
    <citation type="submission" date="2015-09" db="EMBL/GenBank/DDBJ databases">
        <authorList>
            <consortium name="Pathogen Informatics"/>
        </authorList>
    </citation>
    <scope>NUCLEOTIDE SEQUENCE [LARGE SCALE GENOMIC DNA]</scope>
    <source>
        <strain evidence="2">Lake Konstanz</strain>
    </source>
</reference>
<name>A0A0S4IVP9_BODSA</name>